<evidence type="ECO:0000313" key="1">
    <source>
        <dbReference type="EMBL" id="GHO44851.1"/>
    </source>
</evidence>
<organism evidence="1 2">
    <name type="scientific">Ktedonospora formicarum</name>
    <dbReference type="NCBI Taxonomy" id="2778364"/>
    <lineage>
        <taxon>Bacteria</taxon>
        <taxon>Bacillati</taxon>
        <taxon>Chloroflexota</taxon>
        <taxon>Ktedonobacteria</taxon>
        <taxon>Ktedonobacterales</taxon>
        <taxon>Ktedonobacteraceae</taxon>
        <taxon>Ktedonospora</taxon>
    </lineage>
</organism>
<sequence length="73" mass="8478">MLNILFPFEHHKREQHSWLPELQSTAIMGECASKLAHRWYNGRAITLNRLLNTTYRTLKRTAATTTLRRTGGP</sequence>
<dbReference type="EMBL" id="BNJF01000001">
    <property type="protein sequence ID" value="GHO44851.1"/>
    <property type="molecule type" value="Genomic_DNA"/>
</dbReference>
<reference evidence="1" key="1">
    <citation type="submission" date="2020-10" db="EMBL/GenBank/DDBJ databases">
        <title>Taxonomic study of unclassified bacteria belonging to the class Ktedonobacteria.</title>
        <authorList>
            <person name="Yabe S."/>
            <person name="Wang C.M."/>
            <person name="Zheng Y."/>
            <person name="Sakai Y."/>
            <person name="Cavaletti L."/>
            <person name="Monciardini P."/>
            <person name="Donadio S."/>
        </authorList>
    </citation>
    <scope>NUCLEOTIDE SEQUENCE</scope>
    <source>
        <strain evidence="1">SOSP1-1</strain>
    </source>
</reference>
<comment type="caution">
    <text evidence="1">The sequence shown here is derived from an EMBL/GenBank/DDBJ whole genome shotgun (WGS) entry which is preliminary data.</text>
</comment>
<dbReference type="AlphaFoldDB" id="A0A8J3HZI3"/>
<evidence type="ECO:0000313" key="2">
    <source>
        <dbReference type="Proteomes" id="UP000612362"/>
    </source>
</evidence>
<gene>
    <name evidence="1" type="ORF">KSX_30140</name>
</gene>
<dbReference type="Proteomes" id="UP000612362">
    <property type="component" value="Unassembled WGS sequence"/>
</dbReference>
<proteinExistence type="predicted"/>
<accession>A0A8J3HZI3</accession>
<keyword evidence="2" id="KW-1185">Reference proteome</keyword>
<protein>
    <submittedName>
        <fullName evidence="1">Uncharacterized protein</fullName>
    </submittedName>
</protein>
<name>A0A8J3HZI3_9CHLR</name>